<keyword evidence="3" id="KW-1185">Reference proteome</keyword>
<comment type="caution">
    <text evidence="2">The sequence shown here is derived from an EMBL/GenBank/DDBJ whole genome shotgun (WGS) entry which is preliminary data.</text>
</comment>
<proteinExistence type="predicted"/>
<dbReference type="Proteomes" id="UP000314294">
    <property type="component" value="Unassembled WGS sequence"/>
</dbReference>
<accession>A0A4Z2FDP1</accession>
<evidence type="ECO:0000256" key="1">
    <source>
        <dbReference type="SAM" id="MobiDB-lite"/>
    </source>
</evidence>
<feature type="region of interest" description="Disordered" evidence="1">
    <location>
        <begin position="62"/>
        <end position="82"/>
    </location>
</feature>
<dbReference type="EMBL" id="SRLO01001367">
    <property type="protein sequence ID" value="TNN38502.1"/>
    <property type="molecule type" value="Genomic_DNA"/>
</dbReference>
<sequence>MHLGSARYLPNRRHAPPTVAFSVKHVSDAPVKYFNKVIQRLCRFHTVHGPLGVLTPEHLSAPASRGKMTSGLRGHRRITASL</sequence>
<evidence type="ECO:0000313" key="3">
    <source>
        <dbReference type="Proteomes" id="UP000314294"/>
    </source>
</evidence>
<dbReference type="AlphaFoldDB" id="A0A4Z2FDP1"/>
<feature type="compositionally biased region" description="Basic residues" evidence="1">
    <location>
        <begin position="73"/>
        <end position="82"/>
    </location>
</feature>
<evidence type="ECO:0000313" key="2">
    <source>
        <dbReference type="EMBL" id="TNN38502.1"/>
    </source>
</evidence>
<gene>
    <name evidence="2" type="ORF">EYF80_051336</name>
</gene>
<reference evidence="2 3" key="1">
    <citation type="submission" date="2019-03" db="EMBL/GenBank/DDBJ databases">
        <title>First draft genome of Liparis tanakae, snailfish: a comprehensive survey of snailfish specific genes.</title>
        <authorList>
            <person name="Kim W."/>
            <person name="Song I."/>
            <person name="Jeong J.-H."/>
            <person name="Kim D."/>
            <person name="Kim S."/>
            <person name="Ryu S."/>
            <person name="Song J.Y."/>
            <person name="Lee S.K."/>
        </authorList>
    </citation>
    <scope>NUCLEOTIDE SEQUENCE [LARGE SCALE GENOMIC DNA]</scope>
    <source>
        <tissue evidence="2">Muscle</tissue>
    </source>
</reference>
<organism evidence="2 3">
    <name type="scientific">Liparis tanakae</name>
    <name type="common">Tanaka's snailfish</name>
    <dbReference type="NCBI Taxonomy" id="230148"/>
    <lineage>
        <taxon>Eukaryota</taxon>
        <taxon>Metazoa</taxon>
        <taxon>Chordata</taxon>
        <taxon>Craniata</taxon>
        <taxon>Vertebrata</taxon>
        <taxon>Euteleostomi</taxon>
        <taxon>Actinopterygii</taxon>
        <taxon>Neopterygii</taxon>
        <taxon>Teleostei</taxon>
        <taxon>Neoteleostei</taxon>
        <taxon>Acanthomorphata</taxon>
        <taxon>Eupercaria</taxon>
        <taxon>Perciformes</taxon>
        <taxon>Cottioidei</taxon>
        <taxon>Cottales</taxon>
        <taxon>Liparidae</taxon>
        <taxon>Liparis</taxon>
    </lineage>
</organism>
<name>A0A4Z2FDP1_9TELE</name>
<protein>
    <submittedName>
        <fullName evidence="2">Uncharacterized protein</fullName>
    </submittedName>
</protein>